<dbReference type="Pfam" id="PF14107">
    <property type="entry name" value="DUF4280"/>
    <property type="match status" value="1"/>
</dbReference>
<protein>
    <recommendedName>
        <fullName evidence="3">DUF4280 domain-containing protein</fullName>
    </recommendedName>
</protein>
<dbReference type="STRING" id="1763537.ULVI_12180"/>
<dbReference type="RefSeq" id="WP_068593057.1">
    <property type="nucleotide sequence ID" value="NZ_LRXL01000045.1"/>
</dbReference>
<accession>A0A167H561</accession>
<dbReference type="AlphaFoldDB" id="A0A167H561"/>
<evidence type="ECO:0008006" key="3">
    <source>
        <dbReference type="Google" id="ProtNLM"/>
    </source>
</evidence>
<dbReference type="Proteomes" id="UP000077013">
    <property type="component" value="Unassembled WGS sequence"/>
</dbReference>
<evidence type="ECO:0000313" key="2">
    <source>
        <dbReference type="Proteomes" id="UP000077013"/>
    </source>
</evidence>
<dbReference type="InterPro" id="IPR025460">
    <property type="entry name" value="DUF4280"/>
</dbReference>
<reference evidence="1 2" key="1">
    <citation type="submission" date="2016-02" db="EMBL/GenBank/DDBJ databases">
        <title>Ulvibacter sp. LPB0005, isolated from Thais luteostoma.</title>
        <authorList>
            <person name="Shin S.-K."/>
            <person name="Yi H."/>
        </authorList>
    </citation>
    <scope>NUCLEOTIDE SEQUENCE [LARGE SCALE GENOMIC DNA]</scope>
    <source>
        <strain evidence="1 2">LPB0005</strain>
    </source>
</reference>
<gene>
    <name evidence="1" type="ORF">ULVI_12180</name>
</gene>
<comment type="caution">
    <text evidence="1">The sequence shown here is derived from an EMBL/GenBank/DDBJ whole genome shotgun (WGS) entry which is preliminary data.</text>
</comment>
<evidence type="ECO:0000313" key="1">
    <source>
        <dbReference type="EMBL" id="OAB78228.1"/>
    </source>
</evidence>
<proteinExistence type="predicted"/>
<name>A0A167H561_9FLAO</name>
<dbReference type="OrthoDB" id="6717961at2"/>
<sequence length="129" mass="14055">MAGRKYVCNNAKIECSLCTKPEGKLVVTSNMVKLQDKTWATVADSKKANLQFTGNCKKSDKQSVPCVSLIAPAKWINTGEILIQDNKALLECSTIKCNYGGVAIKIKDHIQKNEIDSVEPTDVEVVSPA</sequence>
<keyword evidence="2" id="KW-1185">Reference proteome</keyword>
<dbReference type="EMBL" id="LRXL01000045">
    <property type="protein sequence ID" value="OAB78228.1"/>
    <property type="molecule type" value="Genomic_DNA"/>
</dbReference>
<organism evidence="1 2">
    <name type="scientific">Cochleicola gelatinilyticus</name>
    <dbReference type="NCBI Taxonomy" id="1763537"/>
    <lineage>
        <taxon>Bacteria</taxon>
        <taxon>Pseudomonadati</taxon>
        <taxon>Bacteroidota</taxon>
        <taxon>Flavobacteriia</taxon>
        <taxon>Flavobacteriales</taxon>
        <taxon>Flavobacteriaceae</taxon>
        <taxon>Cochleicola</taxon>
    </lineage>
</organism>